<dbReference type="OrthoDB" id="9778896at2"/>
<evidence type="ECO:0000313" key="9">
    <source>
        <dbReference type="Proteomes" id="UP000251835"/>
    </source>
</evidence>
<comment type="pathway">
    <text evidence="6">Cofactor biosynthesis; adenosylcobalamin biosynthesis; adenosylcobalamin from cob(II)yrinate a,c-diamide: step 2/7.</text>
</comment>
<dbReference type="InterPro" id="IPR016030">
    <property type="entry name" value="CblAdoTrfase-like"/>
</dbReference>
<keyword evidence="4 6" id="KW-0547">Nucleotide-binding</keyword>
<proteinExistence type="inferred from homology"/>
<evidence type="ECO:0000256" key="1">
    <source>
        <dbReference type="ARBA" id="ARBA00007487"/>
    </source>
</evidence>
<evidence type="ECO:0000256" key="5">
    <source>
        <dbReference type="ARBA" id="ARBA00022840"/>
    </source>
</evidence>
<gene>
    <name evidence="8" type="ORF">C7377_0887</name>
</gene>
<dbReference type="RefSeq" id="WP_116496088.1">
    <property type="nucleotide sequence ID" value="NZ_QENZ01000003.1"/>
</dbReference>
<dbReference type="EC" id="2.5.1.17" evidence="6"/>
<sequence length="183" mass="20999">MAKIYTKSGDKGKTGLVGGQRVSKHNIRLEAYGTVDELNSFVGLLESQSMDKRMKEFLGKLQYKLFDIGAYLATEKEDLEKYNIVACEEDDVTEIEALIDELNEELPKLKHFIMPGGHQTVAFCHIARTVCRRAERRITHLATEEDIDTVVVKYINRLSDLFFIMARKLAQDLQISEHKWEGF</sequence>
<dbReference type="PANTHER" id="PTHR12213:SF0">
    <property type="entry name" value="CORRINOID ADENOSYLTRANSFERASE MMAB"/>
    <property type="match status" value="1"/>
</dbReference>
<evidence type="ECO:0000256" key="2">
    <source>
        <dbReference type="ARBA" id="ARBA00011233"/>
    </source>
</evidence>
<dbReference type="InterPro" id="IPR029499">
    <property type="entry name" value="PduO-typ"/>
</dbReference>
<accession>A0A7L4US24</accession>
<evidence type="ECO:0000256" key="6">
    <source>
        <dbReference type="RuleBase" id="RU366026"/>
    </source>
</evidence>
<comment type="subunit">
    <text evidence="2">Homotrimer.</text>
</comment>
<dbReference type="GO" id="GO:0009236">
    <property type="term" value="P:cobalamin biosynthetic process"/>
    <property type="evidence" value="ECO:0007669"/>
    <property type="project" value="UniProtKB-UniRule"/>
</dbReference>
<comment type="caution">
    <text evidence="8">The sequence shown here is derived from an EMBL/GenBank/DDBJ whole genome shotgun (WGS) entry which is preliminary data.</text>
</comment>
<comment type="catalytic activity">
    <reaction evidence="6">
        <text>2 cob(II)alamin + reduced [electron-transfer flavoprotein] + 2 ATP = 2 adenosylcob(III)alamin + 2 triphosphate + oxidized [electron-transfer flavoprotein] + 3 H(+)</text>
        <dbReference type="Rhea" id="RHEA:28671"/>
        <dbReference type="Rhea" id="RHEA-COMP:10685"/>
        <dbReference type="Rhea" id="RHEA-COMP:10686"/>
        <dbReference type="ChEBI" id="CHEBI:15378"/>
        <dbReference type="ChEBI" id="CHEBI:16304"/>
        <dbReference type="ChEBI" id="CHEBI:18036"/>
        <dbReference type="ChEBI" id="CHEBI:18408"/>
        <dbReference type="ChEBI" id="CHEBI:30616"/>
        <dbReference type="ChEBI" id="CHEBI:57692"/>
        <dbReference type="ChEBI" id="CHEBI:58307"/>
        <dbReference type="EC" id="2.5.1.17"/>
    </reaction>
</comment>
<dbReference type="GO" id="GO:0005524">
    <property type="term" value="F:ATP binding"/>
    <property type="evidence" value="ECO:0007669"/>
    <property type="project" value="UniProtKB-UniRule"/>
</dbReference>
<dbReference type="UniPathway" id="UPA00148">
    <property type="reaction ID" value="UER00233"/>
</dbReference>
<reference evidence="8 9" key="1">
    <citation type="submission" date="2018-05" db="EMBL/GenBank/DDBJ databases">
        <title>Genomic Encyclopedia of Type Strains, Phase IV (KMG-IV): sequencing the most valuable type-strain genomes for metagenomic binning, comparative biology and taxonomic classification.</title>
        <authorList>
            <person name="Goeker M."/>
        </authorList>
    </citation>
    <scope>NUCLEOTIDE SEQUENCE [LARGE SCALE GENOMIC DNA]</scope>
    <source>
        <strain evidence="8 9">DSM 28579</strain>
    </source>
</reference>
<evidence type="ECO:0000256" key="3">
    <source>
        <dbReference type="ARBA" id="ARBA00022679"/>
    </source>
</evidence>
<dbReference type="PANTHER" id="PTHR12213">
    <property type="entry name" value="CORRINOID ADENOSYLTRANSFERASE"/>
    <property type="match status" value="1"/>
</dbReference>
<dbReference type="EMBL" id="QENZ01000003">
    <property type="protein sequence ID" value="PVX52560.1"/>
    <property type="molecule type" value="Genomic_DNA"/>
</dbReference>
<evidence type="ECO:0000256" key="4">
    <source>
        <dbReference type="ARBA" id="ARBA00022741"/>
    </source>
</evidence>
<keyword evidence="9" id="KW-1185">Reference proteome</keyword>
<evidence type="ECO:0000313" key="8">
    <source>
        <dbReference type="EMBL" id="PVX52560.1"/>
    </source>
</evidence>
<dbReference type="Proteomes" id="UP000251835">
    <property type="component" value="Unassembled WGS sequence"/>
</dbReference>
<comment type="similarity">
    <text evidence="1 6">Belongs to the Cob(I)alamin adenosyltransferase family.</text>
</comment>
<dbReference type="SUPFAM" id="SSF89028">
    <property type="entry name" value="Cobalamin adenosyltransferase-like"/>
    <property type="match status" value="1"/>
</dbReference>
<keyword evidence="5 6" id="KW-0067">ATP-binding</keyword>
<dbReference type="InterPro" id="IPR036451">
    <property type="entry name" value="CblAdoTrfase-like_sf"/>
</dbReference>
<comment type="catalytic activity">
    <reaction evidence="6">
        <text>2 cob(II)yrinate a,c diamide + reduced [electron-transfer flavoprotein] + 2 ATP = 2 adenosylcob(III)yrinate a,c-diamide + 2 triphosphate + oxidized [electron-transfer flavoprotein] + 3 H(+)</text>
        <dbReference type="Rhea" id="RHEA:11528"/>
        <dbReference type="Rhea" id="RHEA-COMP:10685"/>
        <dbReference type="Rhea" id="RHEA-COMP:10686"/>
        <dbReference type="ChEBI" id="CHEBI:15378"/>
        <dbReference type="ChEBI" id="CHEBI:18036"/>
        <dbReference type="ChEBI" id="CHEBI:30616"/>
        <dbReference type="ChEBI" id="CHEBI:57692"/>
        <dbReference type="ChEBI" id="CHEBI:58307"/>
        <dbReference type="ChEBI" id="CHEBI:58503"/>
        <dbReference type="ChEBI" id="CHEBI:58537"/>
        <dbReference type="EC" id="2.5.1.17"/>
    </reaction>
</comment>
<dbReference type="GO" id="GO:0008817">
    <property type="term" value="F:corrinoid adenosyltransferase activity"/>
    <property type="evidence" value="ECO:0007669"/>
    <property type="project" value="UniProtKB-UniRule"/>
</dbReference>
<keyword evidence="6" id="KW-0169">Cobalamin biosynthesis</keyword>
<evidence type="ECO:0000259" key="7">
    <source>
        <dbReference type="Pfam" id="PF01923"/>
    </source>
</evidence>
<dbReference type="FunFam" id="1.20.1200.10:FF:000001">
    <property type="entry name" value="Cob(I)yrinic acid a,c-diamide adenosyltransferase"/>
    <property type="match status" value="1"/>
</dbReference>
<dbReference type="NCBIfam" id="TIGR00636">
    <property type="entry name" value="PduO_Nterm"/>
    <property type="match status" value="1"/>
</dbReference>
<keyword evidence="3 6" id="KW-0808">Transferase</keyword>
<dbReference type="Pfam" id="PF01923">
    <property type="entry name" value="Cob_adeno_trans"/>
    <property type="match status" value="1"/>
</dbReference>
<dbReference type="AlphaFoldDB" id="A0A7L4US24"/>
<organism evidence="8 9">
    <name type="scientific">Balneicella halophila</name>
    <dbReference type="NCBI Taxonomy" id="1537566"/>
    <lineage>
        <taxon>Bacteria</taxon>
        <taxon>Pseudomonadati</taxon>
        <taxon>Bacteroidota</taxon>
        <taxon>Bacteroidia</taxon>
        <taxon>Bacteroidales</taxon>
        <taxon>Balneicellaceae</taxon>
        <taxon>Balneicella</taxon>
    </lineage>
</organism>
<protein>
    <recommendedName>
        <fullName evidence="6">Corrinoid adenosyltransferase</fullName>
        <ecNumber evidence="6">2.5.1.17</ecNumber>
    </recommendedName>
    <alternativeName>
        <fullName evidence="6">Cob(II)alamin adenosyltransferase</fullName>
    </alternativeName>
    <alternativeName>
        <fullName evidence="6">Cob(II)yrinic acid a,c-diamide adenosyltransferase</fullName>
    </alternativeName>
    <alternativeName>
        <fullName evidence="6">Cobinamide/cobalamin adenosyltransferase</fullName>
    </alternativeName>
</protein>
<feature type="domain" description="Cobalamin adenosyltransferase-like" evidence="7">
    <location>
        <begin position="4"/>
        <end position="168"/>
    </location>
</feature>
<name>A0A7L4US24_BALHA</name>
<dbReference type="Gene3D" id="1.20.1200.10">
    <property type="entry name" value="Cobalamin adenosyltransferase-like"/>
    <property type="match status" value="1"/>
</dbReference>